<protein>
    <submittedName>
        <fullName evidence="3">Secreted protein</fullName>
    </submittedName>
</protein>
<keyword evidence="2" id="KW-0472">Membrane</keyword>
<accession>A0ABR6R7V2</accession>
<sequence length="261" mass="29071">MPNQKPVQGRLAGNDTLGRKSVTKLEQRPIPVLCEPGHDQTGMSFNFVGVAVATEWTGTNVPLPDLQVTPTAHACRTDAETLGSLPMRCTAVNGGKHTYAKINGKRSRHICRPPSADSLNQNASDLQSLRFNQSGKRSKCADLRFERQLFCPYKQFGRGRDERARLEGSIMAQQIIASFAVYFVVWWITLFAVLPFGLRTQAEDEHVILGTVESAPTKFRAWRVVLITTLVSALLYGTWYVASHYFGLGIDSIPRFVPNYN</sequence>
<reference evidence="3 4" key="1">
    <citation type="submission" date="2020-08" db="EMBL/GenBank/DDBJ databases">
        <title>Genomic Encyclopedia of Type Strains, Phase IV (KMG-V): Genome sequencing to study the core and pangenomes of soil and plant-associated prokaryotes.</title>
        <authorList>
            <person name="Whitman W."/>
        </authorList>
    </citation>
    <scope>NUCLEOTIDE SEQUENCE [LARGE SCALE GENOMIC DNA]</scope>
    <source>
        <strain evidence="3 4">SEMIA 4059</strain>
    </source>
</reference>
<gene>
    <name evidence="3" type="ORF">GGD45_005727</name>
</gene>
<dbReference type="Pfam" id="PF07330">
    <property type="entry name" value="DUF1467"/>
    <property type="match status" value="1"/>
</dbReference>
<evidence type="ECO:0000313" key="3">
    <source>
        <dbReference type="EMBL" id="MBB6495267.1"/>
    </source>
</evidence>
<proteinExistence type="predicted"/>
<evidence type="ECO:0000313" key="4">
    <source>
        <dbReference type="Proteomes" id="UP000526625"/>
    </source>
</evidence>
<evidence type="ECO:0000256" key="1">
    <source>
        <dbReference type="SAM" id="MobiDB-lite"/>
    </source>
</evidence>
<dbReference type="EMBL" id="JACHBF010000026">
    <property type="protein sequence ID" value="MBB6495267.1"/>
    <property type="molecule type" value="Genomic_DNA"/>
</dbReference>
<dbReference type="InterPro" id="IPR009935">
    <property type="entry name" value="DUF1467"/>
</dbReference>
<organism evidence="3 4">
    <name type="scientific">Rhizobium tropici</name>
    <dbReference type="NCBI Taxonomy" id="398"/>
    <lineage>
        <taxon>Bacteria</taxon>
        <taxon>Pseudomonadati</taxon>
        <taxon>Pseudomonadota</taxon>
        <taxon>Alphaproteobacteria</taxon>
        <taxon>Hyphomicrobiales</taxon>
        <taxon>Rhizobiaceae</taxon>
        <taxon>Rhizobium/Agrobacterium group</taxon>
        <taxon>Rhizobium</taxon>
    </lineage>
</organism>
<keyword evidence="2" id="KW-0812">Transmembrane</keyword>
<feature type="region of interest" description="Disordered" evidence="1">
    <location>
        <begin position="1"/>
        <end position="23"/>
    </location>
</feature>
<feature type="transmembrane region" description="Helical" evidence="2">
    <location>
        <begin position="175"/>
        <end position="198"/>
    </location>
</feature>
<dbReference type="Proteomes" id="UP000526625">
    <property type="component" value="Unassembled WGS sequence"/>
</dbReference>
<feature type="transmembrane region" description="Helical" evidence="2">
    <location>
        <begin position="221"/>
        <end position="242"/>
    </location>
</feature>
<keyword evidence="4" id="KW-1185">Reference proteome</keyword>
<comment type="caution">
    <text evidence="3">The sequence shown here is derived from an EMBL/GenBank/DDBJ whole genome shotgun (WGS) entry which is preliminary data.</text>
</comment>
<keyword evidence="2" id="KW-1133">Transmembrane helix</keyword>
<evidence type="ECO:0000256" key="2">
    <source>
        <dbReference type="SAM" id="Phobius"/>
    </source>
</evidence>
<name>A0ABR6R7V2_RHITR</name>